<dbReference type="Pfam" id="PF13520">
    <property type="entry name" value="AA_permease_2"/>
    <property type="match status" value="1"/>
</dbReference>
<comment type="subcellular location">
    <subcellularLocation>
        <location evidence="1">Membrane</location>
        <topology evidence="1">Multi-pass membrane protein</topology>
    </subcellularLocation>
</comment>
<keyword evidence="5 7" id="KW-0472">Membrane</keyword>
<evidence type="ECO:0000256" key="3">
    <source>
        <dbReference type="ARBA" id="ARBA00022692"/>
    </source>
</evidence>
<dbReference type="GO" id="GO:0016020">
    <property type="term" value="C:membrane"/>
    <property type="evidence" value="ECO:0007669"/>
    <property type="project" value="UniProtKB-SubCell"/>
</dbReference>
<reference evidence="8 9" key="1">
    <citation type="journal article" date="2014" name="PLoS ONE">
        <title>De novo Genome Assembly of the Fungal Plant Pathogen Pyrenophora semeniperda.</title>
        <authorList>
            <person name="Soliai M.M."/>
            <person name="Meyer S.E."/>
            <person name="Udall J.A."/>
            <person name="Elzinga D.E."/>
            <person name="Hermansen R.A."/>
            <person name="Bodily P.M."/>
            <person name="Hart A.A."/>
            <person name="Coleman C.E."/>
        </authorList>
    </citation>
    <scope>NUCLEOTIDE SEQUENCE [LARGE SCALE GENOMIC DNA]</scope>
    <source>
        <strain evidence="8 9">CCB06</strain>
        <tissue evidence="8">Mycelium</tissue>
    </source>
</reference>
<keyword evidence="3 7" id="KW-0812">Transmembrane</keyword>
<feature type="region of interest" description="Disordered" evidence="6">
    <location>
        <begin position="33"/>
        <end position="58"/>
    </location>
</feature>
<evidence type="ECO:0000313" key="9">
    <source>
        <dbReference type="Proteomes" id="UP000265663"/>
    </source>
</evidence>
<gene>
    <name evidence="8" type="ORF">GMOD_00009229</name>
</gene>
<dbReference type="PANTHER" id="PTHR45649:SF5">
    <property type="entry name" value="GABA TRANSPORTER (EUROFUNG)-RELATED"/>
    <property type="match status" value="1"/>
</dbReference>
<dbReference type="InterPro" id="IPR002293">
    <property type="entry name" value="AA/rel_permease1"/>
</dbReference>
<evidence type="ECO:0000256" key="5">
    <source>
        <dbReference type="ARBA" id="ARBA00023136"/>
    </source>
</evidence>
<name>A0A3M7MBV9_9PLEO</name>
<feature type="transmembrane region" description="Helical" evidence="7">
    <location>
        <begin position="503"/>
        <end position="522"/>
    </location>
</feature>
<evidence type="ECO:0000256" key="6">
    <source>
        <dbReference type="SAM" id="MobiDB-lite"/>
    </source>
</evidence>
<dbReference type="GO" id="GO:0022857">
    <property type="term" value="F:transmembrane transporter activity"/>
    <property type="evidence" value="ECO:0007669"/>
    <property type="project" value="InterPro"/>
</dbReference>
<accession>A0A3M7MBV9</accession>
<feature type="transmembrane region" description="Helical" evidence="7">
    <location>
        <begin position="224"/>
        <end position="245"/>
    </location>
</feature>
<dbReference type="AlphaFoldDB" id="A0A3M7MBV9"/>
<feature type="transmembrane region" description="Helical" evidence="7">
    <location>
        <begin position="104"/>
        <end position="127"/>
    </location>
</feature>
<feature type="transmembrane region" description="Helical" evidence="7">
    <location>
        <begin position="472"/>
        <end position="491"/>
    </location>
</feature>
<evidence type="ECO:0000313" key="8">
    <source>
        <dbReference type="EMBL" id="RMZ71879.1"/>
    </source>
</evidence>
<evidence type="ECO:0000256" key="7">
    <source>
        <dbReference type="SAM" id="Phobius"/>
    </source>
</evidence>
<dbReference type="OrthoDB" id="3257095at2759"/>
<feature type="transmembrane region" description="Helical" evidence="7">
    <location>
        <begin position="148"/>
        <end position="172"/>
    </location>
</feature>
<feature type="transmembrane region" description="Helical" evidence="7">
    <location>
        <begin position="192"/>
        <end position="212"/>
    </location>
</feature>
<protein>
    <submittedName>
        <fullName evidence="8">Amino acid permease</fullName>
    </submittedName>
</protein>
<feature type="transmembrane region" description="Helical" evidence="7">
    <location>
        <begin position="303"/>
        <end position="325"/>
    </location>
</feature>
<keyword evidence="4 7" id="KW-1133">Transmembrane helix</keyword>
<feature type="transmembrane region" description="Helical" evidence="7">
    <location>
        <begin position="265"/>
        <end position="282"/>
    </location>
</feature>
<dbReference type="Proteomes" id="UP000265663">
    <property type="component" value="Unassembled WGS sequence"/>
</dbReference>
<feature type="transmembrane region" description="Helical" evidence="7">
    <location>
        <begin position="337"/>
        <end position="355"/>
    </location>
</feature>
<dbReference type="Gene3D" id="1.20.1740.10">
    <property type="entry name" value="Amino acid/polyamine transporter I"/>
    <property type="match status" value="1"/>
</dbReference>
<feature type="transmembrane region" description="Helical" evidence="7">
    <location>
        <begin position="67"/>
        <end position="84"/>
    </location>
</feature>
<proteinExistence type="predicted"/>
<organism evidence="8 9">
    <name type="scientific">Pyrenophora seminiperda CCB06</name>
    <dbReference type="NCBI Taxonomy" id="1302712"/>
    <lineage>
        <taxon>Eukaryota</taxon>
        <taxon>Fungi</taxon>
        <taxon>Dikarya</taxon>
        <taxon>Ascomycota</taxon>
        <taxon>Pezizomycotina</taxon>
        <taxon>Dothideomycetes</taxon>
        <taxon>Pleosporomycetidae</taxon>
        <taxon>Pleosporales</taxon>
        <taxon>Pleosporineae</taxon>
        <taxon>Pleosporaceae</taxon>
        <taxon>Pyrenophora</taxon>
    </lineage>
</organism>
<keyword evidence="2" id="KW-0813">Transport</keyword>
<feature type="transmembrane region" description="Helical" evidence="7">
    <location>
        <begin position="362"/>
        <end position="382"/>
    </location>
</feature>
<dbReference type="PANTHER" id="PTHR45649">
    <property type="entry name" value="AMINO-ACID PERMEASE BAT1"/>
    <property type="match status" value="1"/>
</dbReference>
<feature type="transmembrane region" description="Helical" evidence="7">
    <location>
        <begin position="402"/>
        <end position="423"/>
    </location>
</feature>
<evidence type="ECO:0000256" key="1">
    <source>
        <dbReference type="ARBA" id="ARBA00004141"/>
    </source>
</evidence>
<evidence type="ECO:0000256" key="2">
    <source>
        <dbReference type="ARBA" id="ARBA00022448"/>
    </source>
</evidence>
<dbReference type="EMBL" id="KE747828">
    <property type="protein sequence ID" value="RMZ71879.1"/>
    <property type="molecule type" value="Genomic_DNA"/>
</dbReference>
<keyword evidence="9" id="KW-1185">Reference proteome</keyword>
<feature type="transmembrane region" description="Helical" evidence="7">
    <location>
        <begin position="430"/>
        <end position="452"/>
    </location>
</feature>
<dbReference type="PIRSF" id="PIRSF006060">
    <property type="entry name" value="AA_transporter"/>
    <property type="match status" value="1"/>
</dbReference>
<evidence type="ECO:0000256" key="4">
    <source>
        <dbReference type="ARBA" id="ARBA00022989"/>
    </source>
</evidence>
<sequence length="536" mass="59005">MSELYASSIDDWFRIVCANMELNTYKSDADLDVAENGSSNHGEKRGDSPDEPSASARPAGQLEGQRYINLSAVINFAVIILASWESFAVTFQFALTNGGPASIFYGSILASIGACAVGFSLAELASIDPTVGAQYRWSANLAPAAPRFWGLLQGWITVGAWCFACSGPPSILANMITSLAIFNNPNYTPERWHTSLIMIAIMVVPFTFNLWFRKLLDAFEITGGILHICLFIVVIVVFVVFGPRSDPDYVFKTLVWEESGWNNKGVSWGLGLLSMTFSVTGADSVLHMCDEVKKVRTRVPRSIIITCVANSAMLIVFATILLFYMGPLDKVINTPLPLLWIIYNITGSSVAANVITVLTAVIFFFALFNIFASVSRLVWVFARDNGMPFSSFFSYVHPTLKLPVNALLLVGTIVTCLSLIYIASATAFNALISLQAFGLHISYFFPILFILLRKIRGPPPPYGPFKMGAYGIPVNIFALCYIIFVVLWMPFPQVLPVTKDNMNYAGPIFGAVVLGALVHWFVSARKTFKLPVIRYE</sequence>